<feature type="compositionally biased region" description="Low complexity" evidence="1">
    <location>
        <begin position="189"/>
        <end position="201"/>
    </location>
</feature>
<dbReference type="EMBL" id="JARKIF010000004">
    <property type="protein sequence ID" value="KAJ7641432.1"/>
    <property type="molecule type" value="Genomic_DNA"/>
</dbReference>
<reference evidence="2" key="1">
    <citation type="submission" date="2023-03" db="EMBL/GenBank/DDBJ databases">
        <title>Massive genome expansion in bonnet fungi (Mycena s.s.) driven by repeated elements and novel gene families across ecological guilds.</title>
        <authorList>
            <consortium name="Lawrence Berkeley National Laboratory"/>
            <person name="Harder C.B."/>
            <person name="Miyauchi S."/>
            <person name="Viragh M."/>
            <person name="Kuo A."/>
            <person name="Thoen E."/>
            <person name="Andreopoulos B."/>
            <person name="Lu D."/>
            <person name="Skrede I."/>
            <person name="Drula E."/>
            <person name="Henrissat B."/>
            <person name="Morin E."/>
            <person name="Kohler A."/>
            <person name="Barry K."/>
            <person name="LaButti K."/>
            <person name="Morin E."/>
            <person name="Salamov A."/>
            <person name="Lipzen A."/>
            <person name="Mereny Z."/>
            <person name="Hegedus B."/>
            <person name="Baldrian P."/>
            <person name="Stursova M."/>
            <person name="Weitz H."/>
            <person name="Taylor A."/>
            <person name="Grigoriev I.V."/>
            <person name="Nagy L.G."/>
            <person name="Martin F."/>
            <person name="Kauserud H."/>
        </authorList>
    </citation>
    <scope>NUCLEOTIDE SEQUENCE</scope>
    <source>
        <strain evidence="2">9284</strain>
    </source>
</reference>
<evidence type="ECO:0000256" key="1">
    <source>
        <dbReference type="SAM" id="MobiDB-lite"/>
    </source>
</evidence>
<proteinExistence type="predicted"/>
<feature type="region of interest" description="Disordered" evidence="1">
    <location>
        <begin position="43"/>
        <end position="158"/>
    </location>
</feature>
<organism evidence="2 3">
    <name type="scientific">Roridomyces roridus</name>
    <dbReference type="NCBI Taxonomy" id="1738132"/>
    <lineage>
        <taxon>Eukaryota</taxon>
        <taxon>Fungi</taxon>
        <taxon>Dikarya</taxon>
        <taxon>Basidiomycota</taxon>
        <taxon>Agaricomycotina</taxon>
        <taxon>Agaricomycetes</taxon>
        <taxon>Agaricomycetidae</taxon>
        <taxon>Agaricales</taxon>
        <taxon>Marasmiineae</taxon>
        <taxon>Mycenaceae</taxon>
        <taxon>Roridomyces</taxon>
    </lineage>
</organism>
<comment type="caution">
    <text evidence="2">The sequence shown here is derived from an EMBL/GenBank/DDBJ whole genome shotgun (WGS) entry which is preliminary data.</text>
</comment>
<feature type="compositionally biased region" description="Low complexity" evidence="1">
    <location>
        <begin position="95"/>
        <end position="115"/>
    </location>
</feature>
<protein>
    <submittedName>
        <fullName evidence="2">Uncharacterized protein</fullName>
    </submittedName>
</protein>
<feature type="compositionally biased region" description="Pro residues" evidence="1">
    <location>
        <begin position="53"/>
        <end position="64"/>
    </location>
</feature>
<feature type="compositionally biased region" description="Polar residues" evidence="1">
    <location>
        <begin position="215"/>
        <end position="231"/>
    </location>
</feature>
<evidence type="ECO:0000313" key="2">
    <source>
        <dbReference type="EMBL" id="KAJ7641432.1"/>
    </source>
</evidence>
<keyword evidence="3" id="KW-1185">Reference proteome</keyword>
<accession>A0AAD7FW80</accession>
<name>A0AAD7FW80_9AGAR</name>
<gene>
    <name evidence="2" type="ORF">FB45DRAFT_900204</name>
</gene>
<feature type="region of interest" description="Disordered" evidence="1">
    <location>
        <begin position="175"/>
        <end position="294"/>
    </location>
</feature>
<feature type="compositionally biased region" description="Polar residues" evidence="1">
    <location>
        <begin position="175"/>
        <end position="188"/>
    </location>
</feature>
<sequence length="415" mass="43267">MLPPMPTSPGFASTELAELLAEAAALESRLEKGELPGEALRRMSMRPSGQVPAPVPVPPMPPMPEATAPIKPLKPQRSFRNPLTRSRSDRRAAVPERPAAVASSSTGNLLSSSGTVEMEGQEVPLPVLSQQRSLVDSPTNSVPPTPPPKSPGYTAAAAAGGGAKYFSSLRRLASTSKSLGPANSSARGSVSTSSELSSEDSMPVATPPDEHPISPASSSAVVWPTLTTKKSGGSIGRSAASFAGRMFSRSRTKSSASTVSSMDGHSHTSSPPPPMPQSASASPSPPALRLDSTPFFIPPIETEHQFPTDDTPTTAMPRSPPMRPPHLVLTPSGPTSGESLLPYLQADPVESRPTSWMSTMSSGTSSSVAQSPLFDKAIFDAFPSVPNMPNASSYRGGGELLGQLAERHQRVDPLL</sequence>
<evidence type="ECO:0000313" key="3">
    <source>
        <dbReference type="Proteomes" id="UP001221142"/>
    </source>
</evidence>
<dbReference type="AlphaFoldDB" id="A0AAD7FW80"/>
<feature type="compositionally biased region" description="Pro residues" evidence="1">
    <location>
        <begin position="141"/>
        <end position="150"/>
    </location>
</feature>
<dbReference type="Proteomes" id="UP001221142">
    <property type="component" value="Unassembled WGS sequence"/>
</dbReference>